<reference evidence="1 2" key="1">
    <citation type="submission" date="2014-04" db="EMBL/GenBank/DDBJ databases">
        <authorList>
            <consortium name="DOE Joint Genome Institute"/>
            <person name="Kuo A."/>
            <person name="Kohler A."/>
            <person name="Nagy L.G."/>
            <person name="Floudas D."/>
            <person name="Copeland A."/>
            <person name="Barry K.W."/>
            <person name="Cichocki N."/>
            <person name="Veneault-Fourrey C."/>
            <person name="LaButti K."/>
            <person name="Lindquist E.A."/>
            <person name="Lipzen A."/>
            <person name="Lundell T."/>
            <person name="Morin E."/>
            <person name="Murat C."/>
            <person name="Sun H."/>
            <person name="Tunlid A."/>
            <person name="Henrissat B."/>
            <person name="Grigoriev I.V."/>
            <person name="Hibbett D.S."/>
            <person name="Martin F."/>
            <person name="Nordberg H.P."/>
            <person name="Cantor M.N."/>
            <person name="Hua S.X."/>
        </authorList>
    </citation>
    <scope>NUCLEOTIDE SEQUENCE [LARGE SCALE GENOMIC DNA]</scope>
    <source>
        <strain evidence="1 2">Foug A</strain>
    </source>
</reference>
<keyword evidence="2" id="KW-1185">Reference proteome</keyword>
<dbReference type="HOGENOM" id="CLU_2470408_0_0_1"/>
<gene>
    <name evidence="1" type="ORF">SCLCIDRAFT_1223979</name>
</gene>
<organism evidence="1 2">
    <name type="scientific">Scleroderma citrinum Foug A</name>
    <dbReference type="NCBI Taxonomy" id="1036808"/>
    <lineage>
        <taxon>Eukaryota</taxon>
        <taxon>Fungi</taxon>
        <taxon>Dikarya</taxon>
        <taxon>Basidiomycota</taxon>
        <taxon>Agaricomycotina</taxon>
        <taxon>Agaricomycetes</taxon>
        <taxon>Agaricomycetidae</taxon>
        <taxon>Boletales</taxon>
        <taxon>Sclerodermatineae</taxon>
        <taxon>Sclerodermataceae</taxon>
        <taxon>Scleroderma</taxon>
    </lineage>
</organism>
<evidence type="ECO:0000313" key="1">
    <source>
        <dbReference type="EMBL" id="KIM52168.1"/>
    </source>
</evidence>
<dbReference type="InParanoid" id="A0A0C2YR13"/>
<protein>
    <submittedName>
        <fullName evidence="1">Uncharacterized protein</fullName>
    </submittedName>
</protein>
<dbReference type="Proteomes" id="UP000053989">
    <property type="component" value="Unassembled WGS sequence"/>
</dbReference>
<dbReference type="AlphaFoldDB" id="A0A0C2YR13"/>
<evidence type="ECO:0000313" key="2">
    <source>
        <dbReference type="Proteomes" id="UP000053989"/>
    </source>
</evidence>
<dbReference type="EMBL" id="KN822221">
    <property type="protein sequence ID" value="KIM52168.1"/>
    <property type="molecule type" value="Genomic_DNA"/>
</dbReference>
<proteinExistence type="predicted"/>
<sequence>MNYKLIWEPPCHDHIRQSYMGRSSQRVWPGNQYFLFFPTLFFEPTCVLEIDNGQRSCTTTFPDEKRGNEQKQVLYSRIHKTSHHTAAI</sequence>
<accession>A0A0C2YR13</accession>
<reference evidence="2" key="2">
    <citation type="submission" date="2015-01" db="EMBL/GenBank/DDBJ databases">
        <title>Evolutionary Origins and Diversification of the Mycorrhizal Mutualists.</title>
        <authorList>
            <consortium name="DOE Joint Genome Institute"/>
            <consortium name="Mycorrhizal Genomics Consortium"/>
            <person name="Kohler A."/>
            <person name="Kuo A."/>
            <person name="Nagy L.G."/>
            <person name="Floudas D."/>
            <person name="Copeland A."/>
            <person name="Barry K.W."/>
            <person name="Cichocki N."/>
            <person name="Veneault-Fourrey C."/>
            <person name="LaButti K."/>
            <person name="Lindquist E.A."/>
            <person name="Lipzen A."/>
            <person name="Lundell T."/>
            <person name="Morin E."/>
            <person name="Murat C."/>
            <person name="Riley R."/>
            <person name="Ohm R."/>
            <person name="Sun H."/>
            <person name="Tunlid A."/>
            <person name="Henrissat B."/>
            <person name="Grigoriev I.V."/>
            <person name="Hibbett D.S."/>
            <person name="Martin F."/>
        </authorList>
    </citation>
    <scope>NUCLEOTIDE SEQUENCE [LARGE SCALE GENOMIC DNA]</scope>
    <source>
        <strain evidence="2">Foug A</strain>
    </source>
</reference>
<name>A0A0C2YR13_9AGAM</name>